<evidence type="ECO:0000313" key="2">
    <source>
        <dbReference type="Proteomes" id="UP001205843"/>
    </source>
</evidence>
<comment type="caution">
    <text evidence="1">The sequence shown here is derived from an EMBL/GenBank/DDBJ whole genome shotgun (WGS) entry which is preliminary data.</text>
</comment>
<dbReference type="RefSeq" id="WP_253476292.1">
    <property type="nucleotide sequence ID" value="NZ_JALJXV010000003.1"/>
</dbReference>
<name>A0AAE3G2D2_9GAMM</name>
<dbReference type="AlphaFoldDB" id="A0AAE3G2D2"/>
<dbReference type="EMBL" id="JALJXV010000003">
    <property type="protein sequence ID" value="MCP1674349.1"/>
    <property type="molecule type" value="Genomic_DNA"/>
</dbReference>
<proteinExistence type="predicted"/>
<keyword evidence="2" id="KW-1185">Reference proteome</keyword>
<evidence type="ECO:0008006" key="3">
    <source>
        <dbReference type="Google" id="ProtNLM"/>
    </source>
</evidence>
<organism evidence="1 2">
    <name type="scientific">Natronocella acetinitrilica</name>
    <dbReference type="NCBI Taxonomy" id="414046"/>
    <lineage>
        <taxon>Bacteria</taxon>
        <taxon>Pseudomonadati</taxon>
        <taxon>Pseudomonadota</taxon>
        <taxon>Gammaproteobacteria</taxon>
        <taxon>Chromatiales</taxon>
        <taxon>Ectothiorhodospiraceae</taxon>
        <taxon>Natronocella</taxon>
    </lineage>
</organism>
<accession>A0AAE3G2D2</accession>
<gene>
    <name evidence="1" type="ORF">J2T57_001451</name>
</gene>
<protein>
    <recommendedName>
        <fullName evidence="3">DUF541 domain-containing protein</fullName>
    </recommendedName>
</protein>
<sequence>MKMDMTQLFYASIAVVAMLSFVASGVNALIGASAVAGAESTESAPVTGPSDLSLCFLVSARAAPGIEAALIAKAREQVHARAAAVADGRTAHLVRLEIHDLGGARPMSAQGLMESAQSAPGLAPGVQTQTIGVTATLRLQ</sequence>
<dbReference type="Proteomes" id="UP001205843">
    <property type="component" value="Unassembled WGS sequence"/>
</dbReference>
<evidence type="ECO:0000313" key="1">
    <source>
        <dbReference type="EMBL" id="MCP1674349.1"/>
    </source>
</evidence>
<reference evidence="1" key="1">
    <citation type="submission" date="2022-03" db="EMBL/GenBank/DDBJ databases">
        <title>Genomic Encyclopedia of Type Strains, Phase III (KMG-III): the genomes of soil and plant-associated and newly described type strains.</title>
        <authorList>
            <person name="Whitman W."/>
        </authorList>
    </citation>
    <scope>NUCLEOTIDE SEQUENCE</scope>
    <source>
        <strain evidence="1">ANL 6-2</strain>
    </source>
</reference>